<dbReference type="Gene3D" id="3.30.70.1620">
    <property type="match status" value="1"/>
</dbReference>
<organism evidence="5 6">
    <name type="scientific">Aquarana catesbeiana</name>
    <name type="common">American bullfrog</name>
    <name type="synonym">Rana catesbeiana</name>
    <dbReference type="NCBI Taxonomy" id="8400"/>
    <lineage>
        <taxon>Eukaryota</taxon>
        <taxon>Metazoa</taxon>
        <taxon>Chordata</taxon>
        <taxon>Craniata</taxon>
        <taxon>Vertebrata</taxon>
        <taxon>Euteleostomi</taxon>
        <taxon>Amphibia</taxon>
        <taxon>Batrachia</taxon>
        <taxon>Anura</taxon>
        <taxon>Neobatrachia</taxon>
        <taxon>Ranoidea</taxon>
        <taxon>Ranidae</taxon>
        <taxon>Aquarana</taxon>
    </lineage>
</organism>
<gene>
    <name evidence="5" type="ORF">AB205_0150550</name>
</gene>
<evidence type="ECO:0000259" key="4">
    <source>
        <dbReference type="SMART" id="SM00968"/>
    </source>
</evidence>
<dbReference type="FunFam" id="1.20.1060.20:FF:000005">
    <property type="entry name" value="Structural maintenance of chromosomes 2"/>
    <property type="match status" value="1"/>
</dbReference>
<evidence type="ECO:0000256" key="3">
    <source>
        <dbReference type="SAM" id="Coils"/>
    </source>
</evidence>
<sequence>MQESILKLQETIAENERRIKELSKEIGELEKKRDQEIGGALRSLEESLAEAQRTDTKAQSALDLVKQNLKGEEKKRKDLVKNMDDDAKAVINKEKEVKKITDNFSSLQETSQKDGEAFTAAQQHFNAVSAGLSSNEDGEEATLAGQMMACKNDISKAETEAKQAQMKLKHAQQELKTKQAEVKKMDSGYKKDNEAFEAVKKNKEKLEEEIKKLNYEDGKEEQLLEKRRDLSRNVGRLREAYESLMSRYSSLRFDYRDPEKNWDKNRVKGLIASLITVKDPSSATALEVVAGGRLYNVVVDTEVTGKKLLEKGELKRRLTIIPLNKISARRLGNDTVNVAKNLVGADNVHLALTLVGYDSELQKAMEYIFGTTLVCDTMDNAKKVTFDKRIMTKSVTLGGDTFDPQGTLSGGIFFF</sequence>
<feature type="coiled-coil region" evidence="3">
    <location>
        <begin position="147"/>
        <end position="247"/>
    </location>
</feature>
<dbReference type="SMART" id="SM00968">
    <property type="entry name" value="SMC_hinge"/>
    <property type="match status" value="1"/>
</dbReference>
<evidence type="ECO:0000313" key="6">
    <source>
        <dbReference type="Proteomes" id="UP000228934"/>
    </source>
</evidence>
<accession>A0A2G9RKZ5</accession>
<keyword evidence="2" id="KW-0158">Chromosome</keyword>
<dbReference type="FunFam" id="3.30.70.1620:FF:000005">
    <property type="entry name" value="Structural maintenance of chromosomes 2"/>
    <property type="match status" value="1"/>
</dbReference>
<reference evidence="6" key="1">
    <citation type="journal article" date="2017" name="Nat. Commun.">
        <title>The North American bullfrog draft genome provides insight into hormonal regulation of long noncoding RNA.</title>
        <authorList>
            <person name="Hammond S.A."/>
            <person name="Warren R.L."/>
            <person name="Vandervalk B.P."/>
            <person name="Kucuk E."/>
            <person name="Khan H."/>
            <person name="Gibb E.A."/>
            <person name="Pandoh P."/>
            <person name="Kirk H."/>
            <person name="Zhao Y."/>
            <person name="Jones M."/>
            <person name="Mungall A.J."/>
            <person name="Coope R."/>
            <person name="Pleasance S."/>
            <person name="Moore R.A."/>
            <person name="Holt R.A."/>
            <person name="Round J.M."/>
            <person name="Ohora S."/>
            <person name="Walle B.V."/>
            <person name="Veldhoen N."/>
            <person name="Helbing C.C."/>
            <person name="Birol I."/>
        </authorList>
    </citation>
    <scope>NUCLEOTIDE SEQUENCE [LARGE SCALE GENOMIC DNA]</scope>
</reference>
<dbReference type="EMBL" id="KV941704">
    <property type="protein sequence ID" value="PIO27883.1"/>
    <property type="molecule type" value="Genomic_DNA"/>
</dbReference>
<evidence type="ECO:0000256" key="1">
    <source>
        <dbReference type="ARBA" id="ARBA00004286"/>
    </source>
</evidence>
<evidence type="ECO:0000256" key="2">
    <source>
        <dbReference type="ARBA" id="ARBA00022454"/>
    </source>
</evidence>
<dbReference type="GO" id="GO:0005524">
    <property type="term" value="F:ATP binding"/>
    <property type="evidence" value="ECO:0007669"/>
    <property type="project" value="InterPro"/>
</dbReference>
<keyword evidence="6" id="KW-1185">Reference proteome</keyword>
<dbReference type="Pfam" id="PF06470">
    <property type="entry name" value="SMC_hinge"/>
    <property type="match status" value="1"/>
</dbReference>
<dbReference type="Proteomes" id="UP000228934">
    <property type="component" value="Unassembled WGS sequence"/>
</dbReference>
<dbReference type="InterPro" id="IPR036277">
    <property type="entry name" value="SMC_hinge_sf"/>
</dbReference>
<keyword evidence="3" id="KW-0175">Coiled coil</keyword>
<protein>
    <recommendedName>
        <fullName evidence="4">SMC hinge domain-containing protein</fullName>
    </recommendedName>
</protein>
<dbReference type="GO" id="GO:0051276">
    <property type="term" value="P:chromosome organization"/>
    <property type="evidence" value="ECO:0007669"/>
    <property type="project" value="InterPro"/>
</dbReference>
<dbReference type="SUPFAM" id="SSF75553">
    <property type="entry name" value="Smc hinge domain"/>
    <property type="match status" value="1"/>
</dbReference>
<proteinExistence type="predicted"/>
<dbReference type="PANTHER" id="PTHR43977">
    <property type="entry name" value="STRUCTURAL MAINTENANCE OF CHROMOSOMES PROTEIN 3"/>
    <property type="match status" value="1"/>
</dbReference>
<dbReference type="AlphaFoldDB" id="A0A2G9RKZ5"/>
<name>A0A2G9RKZ5_AQUCT</name>
<evidence type="ECO:0000313" key="5">
    <source>
        <dbReference type="EMBL" id="PIO27883.1"/>
    </source>
</evidence>
<dbReference type="Gene3D" id="1.20.1060.20">
    <property type="match status" value="1"/>
</dbReference>
<feature type="coiled-coil region" evidence="3">
    <location>
        <begin position="5"/>
        <end position="82"/>
    </location>
</feature>
<dbReference type="GO" id="GO:0005694">
    <property type="term" value="C:chromosome"/>
    <property type="evidence" value="ECO:0007669"/>
    <property type="project" value="UniProtKB-SubCell"/>
</dbReference>
<comment type="subcellular location">
    <subcellularLocation>
        <location evidence="1">Chromosome</location>
    </subcellularLocation>
</comment>
<feature type="domain" description="SMC hinge" evidence="4">
    <location>
        <begin position="265"/>
        <end position="385"/>
    </location>
</feature>
<dbReference type="OrthoDB" id="10255539at2759"/>
<dbReference type="InterPro" id="IPR010935">
    <property type="entry name" value="SMC_hinge"/>
</dbReference>